<dbReference type="PANTHER" id="PTHR11599">
    <property type="entry name" value="PROTEASOME SUBUNIT ALPHA/BETA"/>
    <property type="match status" value="1"/>
</dbReference>
<gene>
    <name evidence="2" type="ORF">TrRE_jg3357</name>
</gene>
<dbReference type="GO" id="GO:0051603">
    <property type="term" value="P:proteolysis involved in protein catabolic process"/>
    <property type="evidence" value="ECO:0007669"/>
    <property type="project" value="InterPro"/>
</dbReference>
<dbReference type="GO" id="GO:0005839">
    <property type="term" value="C:proteasome core complex"/>
    <property type="evidence" value="ECO:0007669"/>
    <property type="project" value="InterPro"/>
</dbReference>
<proteinExistence type="predicted"/>
<dbReference type="Gene3D" id="3.60.20.10">
    <property type="entry name" value="Glutamine Phosphoribosylpyrophosphate, subunit 1, domain 1"/>
    <property type="match status" value="1"/>
</dbReference>
<evidence type="ECO:0000256" key="1">
    <source>
        <dbReference type="ARBA" id="ARBA00022942"/>
    </source>
</evidence>
<keyword evidence="1" id="KW-0647">Proteasome</keyword>
<dbReference type="OrthoDB" id="431557at2759"/>
<dbReference type="Proteomes" id="UP001165082">
    <property type="component" value="Unassembled WGS sequence"/>
</dbReference>
<dbReference type="InterPro" id="IPR029055">
    <property type="entry name" value="Ntn_hydrolases_N"/>
</dbReference>
<reference evidence="2" key="1">
    <citation type="submission" date="2022-07" db="EMBL/GenBank/DDBJ databases">
        <title>Genome analysis of Parmales, a sister group of diatoms, reveals the evolutionary specialization of diatoms from phago-mixotrophs to photoautotrophs.</title>
        <authorList>
            <person name="Ban H."/>
            <person name="Sato S."/>
            <person name="Yoshikawa S."/>
            <person name="Kazumasa Y."/>
            <person name="Nakamura Y."/>
            <person name="Ichinomiya M."/>
            <person name="Saitoh K."/>
            <person name="Sato N."/>
            <person name="Blanc-Mathieu R."/>
            <person name="Endo H."/>
            <person name="Kuwata A."/>
            <person name="Ogata H."/>
        </authorList>
    </citation>
    <scope>NUCLEOTIDE SEQUENCE</scope>
</reference>
<evidence type="ECO:0000313" key="3">
    <source>
        <dbReference type="Proteomes" id="UP001165082"/>
    </source>
</evidence>
<dbReference type="EMBL" id="BRXZ01007697">
    <property type="protein sequence ID" value="GMI32263.1"/>
    <property type="molecule type" value="Genomic_DNA"/>
</dbReference>
<dbReference type="SUPFAM" id="SSF56235">
    <property type="entry name" value="N-terminal nucleophile aminohydrolases (Ntn hydrolases)"/>
    <property type="match status" value="1"/>
</dbReference>
<accession>A0A9W7G423</accession>
<dbReference type="AlphaFoldDB" id="A0A9W7G423"/>
<comment type="caution">
    <text evidence="2">The sequence shown here is derived from an EMBL/GenBank/DDBJ whole genome shotgun (WGS) entry which is preliminary data.</text>
</comment>
<dbReference type="InterPro" id="IPR050115">
    <property type="entry name" value="Proteasome_alpha"/>
</dbReference>
<sequence>MECPIESPSPGLRPTFPRVFKLTSKAMASSSGMSSDFSYVMDEVSKEVLRWRAEYAEDIPVNVLVFEVAKVMQDCTMRPGVRPLALAVLVGGVDAEGKPRLFQINSAGDVTEGREFVLGESDFGPDELREAVRGVDGGQVLELLKRAMAKRADRLENSGYDKGAFEHVAKARIRGGEGECGFTHVLRRIDK</sequence>
<dbReference type="InterPro" id="IPR001353">
    <property type="entry name" value="Proteasome_sua/b"/>
</dbReference>
<name>A0A9W7G423_9STRA</name>
<evidence type="ECO:0000313" key="2">
    <source>
        <dbReference type="EMBL" id="GMI32263.1"/>
    </source>
</evidence>
<keyword evidence="3" id="KW-1185">Reference proteome</keyword>
<dbReference type="Pfam" id="PF00227">
    <property type="entry name" value="Proteasome"/>
    <property type="match status" value="1"/>
</dbReference>
<protein>
    <submittedName>
        <fullName evidence="2">Uncharacterized protein</fullName>
    </submittedName>
</protein>
<organism evidence="2 3">
    <name type="scientific">Triparma retinervis</name>
    <dbReference type="NCBI Taxonomy" id="2557542"/>
    <lineage>
        <taxon>Eukaryota</taxon>
        <taxon>Sar</taxon>
        <taxon>Stramenopiles</taxon>
        <taxon>Ochrophyta</taxon>
        <taxon>Bolidophyceae</taxon>
        <taxon>Parmales</taxon>
        <taxon>Triparmaceae</taxon>
        <taxon>Triparma</taxon>
    </lineage>
</organism>